<accession>A0ABY5NPK6</accession>
<dbReference type="RefSeq" id="WP_257498386.1">
    <property type="nucleotide sequence ID" value="NZ_CP102382.1"/>
</dbReference>
<name>A0ABY5NPK6_9FLAO</name>
<reference evidence="1 2" key="1">
    <citation type="submission" date="2022-08" db="EMBL/GenBank/DDBJ databases">
        <title>Myroides zhujiangensis sp. nov., a novel bacterium isolated from sediment in the Pearl River Estuary.</title>
        <authorList>
            <person name="Cui L."/>
        </authorList>
    </citation>
    <scope>NUCLEOTIDE SEQUENCE [LARGE SCALE GENOMIC DNA]</scope>
    <source>
        <strain evidence="1 2">SCSIO 72103</strain>
    </source>
</reference>
<keyword evidence="2" id="KW-1185">Reference proteome</keyword>
<proteinExistence type="predicted"/>
<dbReference type="EMBL" id="CP102382">
    <property type="protein sequence ID" value="UUV20485.1"/>
    <property type="molecule type" value="Genomic_DNA"/>
</dbReference>
<evidence type="ECO:0008006" key="3">
    <source>
        <dbReference type="Google" id="ProtNLM"/>
    </source>
</evidence>
<evidence type="ECO:0000313" key="2">
    <source>
        <dbReference type="Proteomes" id="UP001317001"/>
    </source>
</evidence>
<gene>
    <name evidence="1" type="ORF">NPX36_08910</name>
</gene>
<protein>
    <recommendedName>
        <fullName evidence="3">Outer membrane protein beta-barrel domain-containing protein</fullName>
    </recommendedName>
</protein>
<evidence type="ECO:0000313" key="1">
    <source>
        <dbReference type="EMBL" id="UUV20485.1"/>
    </source>
</evidence>
<organism evidence="1 2">
    <name type="scientific">Paenimyroides aestuarii</name>
    <dbReference type="NCBI Taxonomy" id="2968490"/>
    <lineage>
        <taxon>Bacteria</taxon>
        <taxon>Pseudomonadati</taxon>
        <taxon>Bacteroidota</taxon>
        <taxon>Flavobacteriia</taxon>
        <taxon>Flavobacteriales</taxon>
        <taxon>Flavobacteriaceae</taxon>
        <taxon>Paenimyroides</taxon>
    </lineage>
</organism>
<sequence>MQKIPHLLILSSILCFSQNENKNFGQKKQWEFRAGLGVQKSLFTEAGIAYHKANYSDVGFYSQSFYSAVEYSFSGNIYAIKAGYEINTMMIATALETKYQTNFCQNDFVITPKIGVGLFGDMMLYYGYNISTNHNPFQNMGRHQFSLIANIGKGFLKYH</sequence>
<dbReference type="Proteomes" id="UP001317001">
    <property type="component" value="Chromosome"/>
</dbReference>